<sequence>MQQLSNNNDSPWQPVRDGPSERKEANNQITVKKMEYNDNKPSCLGEAEQHDSKAEWSTEPRKASSDLIGARKEGTIANTTGQAELQSAGEELAELQYNIRSNRLARQSIREQFTRLKEKLDRFGAIYVDTDGGSMQQTPAERQTAIPELKLLPWKQYVDGVHRGRNLKNDVERLEKEHSAIDVLLGEPEFWWDKEKSETETAATIAAQLGEVRSEAGIMPPNPQHLRPLPDRIRLNSRPLISILDDLVDDSEPSPEILWAFRKPYKLLLCYESELRQIRDKMRQRWGQSSDSIDHKSSEPQASEASSSSGRVILATKEKVRHGAPRVSTRSSLRDSAEALRDLECLIKFIDEYLNPRVERYQKLNHPKIRFDDLWYLFSPGDYIISRQNPSKAWRILLTFGGRLNLATRESLARDTEPPPKHEVNPFTIHCCYLDFDGKYFREVHESFKIEHFDIEKKVTSLKVFPLRYHDNPEMLRKDLVERGRKFLKCIEKPQLRYFSGRTLNHTWKGKPLKNRTGDPVRTEDVEAQVIIDMDRALRINNDWAPNWGESDVCTGHEPDERETIQRLNHHCDGQDWCMEDISPDSWLDNKRREDIILANPRLAKKGLKSLDVSEEDMLILSGHIFGFILRSRKWACFPLDDLREVQPSKRGFEDLQLRDEGHKGIIQALVKTHLDHKPKKGTSCGLDLVDGKGEGLVILLHGSPGVGKTSTAECIADYTGKPLLPITSGDLGVRAETVQDTLDENFQLAQAWDCILLLDEADVFLSSRDKTNLESNALVSVFLRTLEYYKGILFLTTNRVGGIDEAVKSRIRVSLHYPALSLQQALSIWDLNLARTLESRATTLQADEKQRERLKTWACTNLQDSTGTIIWNGRQIRNAFSTAAALAEFETPGIANGQKASLEIRFFEIVMKATKAFDQYLLDTRHGRTDEDLLAMAKIRSREIGQGSMSSGMPAGMTQMGPTSQMGGLAMQHVYGNQSAAFPNSAQTSFLPQTAASNPFSTAAGQTSPFSNNHFSQQPGTGQGMELAFHRPTAAQPLQQYQQQSHYDPNAQGSFQSPTKPPYFAEPVSDASQTMSLGQAAPGLPVTPMTPSYNLQMRERDQIMQNVISTPVTHASPQSTLFNRPN</sequence>
<dbReference type="GO" id="GO:0005524">
    <property type="term" value="F:ATP binding"/>
    <property type="evidence" value="ECO:0007669"/>
    <property type="project" value="InterPro"/>
</dbReference>
<dbReference type="InterPro" id="IPR003593">
    <property type="entry name" value="AAA+_ATPase"/>
</dbReference>
<dbReference type="InterPro" id="IPR003959">
    <property type="entry name" value="ATPase_AAA_core"/>
</dbReference>
<evidence type="ECO:0000256" key="1">
    <source>
        <dbReference type="SAM" id="MobiDB-lite"/>
    </source>
</evidence>
<feature type="domain" description="AAA+ ATPase" evidence="2">
    <location>
        <begin position="695"/>
        <end position="822"/>
    </location>
</feature>
<evidence type="ECO:0000313" key="3">
    <source>
        <dbReference type="EMBL" id="KAF7502760.1"/>
    </source>
</evidence>
<dbReference type="CDD" id="cd19481">
    <property type="entry name" value="RecA-like_protease"/>
    <property type="match status" value="1"/>
</dbReference>
<gene>
    <name evidence="3" type="ORF">GJ744_005177</name>
</gene>
<feature type="region of interest" description="Disordered" evidence="1">
    <location>
        <begin position="1"/>
        <end position="65"/>
    </location>
</feature>
<dbReference type="PANTHER" id="PTHR46411">
    <property type="entry name" value="FAMILY ATPASE, PUTATIVE-RELATED"/>
    <property type="match status" value="1"/>
</dbReference>
<dbReference type="PANTHER" id="PTHR46411:SF2">
    <property type="entry name" value="AAA+ ATPASE DOMAIN-CONTAINING PROTEIN"/>
    <property type="match status" value="1"/>
</dbReference>
<dbReference type="EMBL" id="JAACFV010000221">
    <property type="protein sequence ID" value="KAF7502760.1"/>
    <property type="molecule type" value="Genomic_DNA"/>
</dbReference>
<comment type="caution">
    <text evidence="3">The sequence shown here is derived from an EMBL/GenBank/DDBJ whole genome shotgun (WGS) entry which is preliminary data.</text>
</comment>
<organism evidence="3 4">
    <name type="scientific">Endocarpon pusillum</name>
    <dbReference type="NCBI Taxonomy" id="364733"/>
    <lineage>
        <taxon>Eukaryota</taxon>
        <taxon>Fungi</taxon>
        <taxon>Dikarya</taxon>
        <taxon>Ascomycota</taxon>
        <taxon>Pezizomycotina</taxon>
        <taxon>Eurotiomycetes</taxon>
        <taxon>Chaetothyriomycetidae</taxon>
        <taxon>Verrucariales</taxon>
        <taxon>Verrucariaceae</taxon>
        <taxon>Endocarpon</taxon>
    </lineage>
</organism>
<evidence type="ECO:0000259" key="2">
    <source>
        <dbReference type="SMART" id="SM00382"/>
    </source>
</evidence>
<dbReference type="InterPro" id="IPR027417">
    <property type="entry name" value="P-loop_NTPase"/>
</dbReference>
<proteinExistence type="predicted"/>
<feature type="region of interest" description="Disordered" evidence="1">
    <location>
        <begin position="286"/>
        <end position="310"/>
    </location>
</feature>
<feature type="compositionally biased region" description="Basic and acidic residues" evidence="1">
    <location>
        <begin position="47"/>
        <end position="65"/>
    </location>
</feature>
<evidence type="ECO:0000313" key="4">
    <source>
        <dbReference type="Proteomes" id="UP000606974"/>
    </source>
</evidence>
<dbReference type="AlphaFoldDB" id="A0A8H7ACJ2"/>
<dbReference type="SUPFAM" id="SSF52540">
    <property type="entry name" value="P-loop containing nucleoside triphosphate hydrolases"/>
    <property type="match status" value="1"/>
</dbReference>
<keyword evidence="4" id="KW-1185">Reference proteome</keyword>
<accession>A0A8H7ACJ2</accession>
<dbReference type="Gene3D" id="3.40.50.300">
    <property type="entry name" value="P-loop containing nucleotide triphosphate hydrolases"/>
    <property type="match status" value="1"/>
</dbReference>
<feature type="compositionally biased region" description="Low complexity" evidence="1">
    <location>
        <begin position="299"/>
        <end position="309"/>
    </location>
</feature>
<name>A0A8H7ACJ2_9EURO</name>
<dbReference type="GO" id="GO:0016887">
    <property type="term" value="F:ATP hydrolysis activity"/>
    <property type="evidence" value="ECO:0007669"/>
    <property type="project" value="InterPro"/>
</dbReference>
<dbReference type="Pfam" id="PF23232">
    <property type="entry name" value="AAA_lid_13"/>
    <property type="match status" value="1"/>
</dbReference>
<feature type="compositionally biased region" description="Polar residues" evidence="1">
    <location>
        <begin position="1"/>
        <end position="11"/>
    </location>
</feature>
<dbReference type="InterPro" id="IPR054289">
    <property type="entry name" value="DUF7025"/>
</dbReference>
<dbReference type="Proteomes" id="UP000606974">
    <property type="component" value="Unassembled WGS sequence"/>
</dbReference>
<dbReference type="OrthoDB" id="10042665at2759"/>
<dbReference type="Pfam" id="PF00004">
    <property type="entry name" value="AAA"/>
    <property type="match status" value="1"/>
</dbReference>
<reference evidence="3" key="1">
    <citation type="submission" date="2020-02" db="EMBL/GenBank/DDBJ databases">
        <authorList>
            <person name="Palmer J.M."/>
        </authorList>
    </citation>
    <scope>NUCLEOTIDE SEQUENCE</scope>
    <source>
        <strain evidence="3">EPUS1.4</strain>
        <tissue evidence="3">Thallus</tissue>
    </source>
</reference>
<feature type="region of interest" description="Disordered" evidence="1">
    <location>
        <begin position="1038"/>
        <end position="1068"/>
    </location>
</feature>
<feature type="compositionally biased region" description="Polar residues" evidence="1">
    <location>
        <begin position="1046"/>
        <end position="1059"/>
    </location>
</feature>
<protein>
    <recommendedName>
        <fullName evidence="2">AAA+ ATPase domain-containing protein</fullName>
    </recommendedName>
</protein>
<dbReference type="InterPro" id="IPR056599">
    <property type="entry name" value="AAA_lid_fung"/>
</dbReference>
<dbReference type="Pfam" id="PF22942">
    <property type="entry name" value="DUF7025"/>
    <property type="match status" value="1"/>
</dbReference>
<dbReference type="SMART" id="SM00382">
    <property type="entry name" value="AAA"/>
    <property type="match status" value="1"/>
</dbReference>